<name>A0A9E9P589_9BURK</name>
<protein>
    <submittedName>
        <fullName evidence="1">Uncharacterized protein</fullName>
    </submittedName>
</protein>
<evidence type="ECO:0000313" key="1">
    <source>
        <dbReference type="EMBL" id="WAW10861.1"/>
    </source>
</evidence>
<dbReference type="RefSeq" id="WP_269309928.1">
    <property type="nucleotide sequence ID" value="NZ_CP098242.1"/>
</dbReference>
<dbReference type="EMBL" id="CP098242">
    <property type="protein sequence ID" value="WAW10861.1"/>
    <property type="molecule type" value="Genomic_DNA"/>
</dbReference>
<accession>A0A9E9P589</accession>
<dbReference type="AlphaFoldDB" id="A0A9E9P589"/>
<organism evidence="1 2">
    <name type="scientific">Oxalobacter vibrioformis</name>
    <dbReference type="NCBI Taxonomy" id="933080"/>
    <lineage>
        <taxon>Bacteria</taxon>
        <taxon>Pseudomonadati</taxon>
        <taxon>Pseudomonadota</taxon>
        <taxon>Betaproteobacteria</taxon>
        <taxon>Burkholderiales</taxon>
        <taxon>Oxalobacteraceae</taxon>
        <taxon>Oxalobacter</taxon>
    </lineage>
</organism>
<dbReference type="KEGG" id="ovb:NB640_04235"/>
<reference evidence="1" key="1">
    <citation type="journal article" date="2022" name="Front. Microbiol.">
        <title>New perspectives on an old grouping: The genomic and phenotypic variability of Oxalobacter formigenes and the implications for calcium oxalate stone prevention.</title>
        <authorList>
            <person name="Chmiel J.A."/>
            <person name="Carr C."/>
            <person name="Stuivenberg G.A."/>
            <person name="Venema R."/>
            <person name="Chanyi R.M."/>
            <person name="Al K.F."/>
            <person name="Giguere D."/>
            <person name="Say H."/>
            <person name="Akouris P.P."/>
            <person name="Dominguez Romero S.A."/>
            <person name="Kwong A."/>
            <person name="Tai V."/>
            <person name="Koval S.F."/>
            <person name="Razvi H."/>
            <person name="Bjazevic J."/>
            <person name="Burton J.P."/>
        </authorList>
    </citation>
    <scope>NUCLEOTIDE SEQUENCE</scope>
    <source>
        <strain evidence="1">WoOx3</strain>
    </source>
</reference>
<dbReference type="Proteomes" id="UP001156215">
    <property type="component" value="Chromosome"/>
</dbReference>
<gene>
    <name evidence="1" type="ORF">NB640_04235</name>
</gene>
<proteinExistence type="predicted"/>
<sequence length="124" mass="13913">MNTTTISTRIFAFPRLQEILPAAENYIYQYADCTEKRKAAYFEGVRAALKPGEMQNPHRGNEGDGEKAAMFYLGFTLTRAYRDGYESPTPRPPGIYSWSVREMETYSLGRADAKKAAEAQAEAA</sequence>
<keyword evidence="2" id="KW-1185">Reference proteome</keyword>
<evidence type="ECO:0000313" key="2">
    <source>
        <dbReference type="Proteomes" id="UP001156215"/>
    </source>
</evidence>